<evidence type="ECO:0000313" key="3">
    <source>
        <dbReference type="EMBL" id="NXN17775.1"/>
    </source>
</evidence>
<dbReference type="OrthoDB" id="8949317at2759"/>
<sequence length="93" mass="10620">FHSFARWFIHWLVVSKLEKAMANFSATVEIMMNASIDAIRAQQLEVDNLSKISTQNRLALDLLYAKEGGVRVVINVSCCSYVNQDKWVETDLQ</sequence>
<evidence type="ECO:0000256" key="2">
    <source>
        <dbReference type="SAM" id="SignalP"/>
    </source>
</evidence>
<keyword evidence="1" id="KW-1015">Disulfide bond</keyword>
<comment type="caution">
    <text evidence="3">The sequence shown here is derived from an EMBL/GenBank/DDBJ whole genome shotgun (WGS) entry which is preliminary data.</text>
</comment>
<evidence type="ECO:0000313" key="4">
    <source>
        <dbReference type="Proteomes" id="UP000557230"/>
    </source>
</evidence>
<dbReference type="SUPFAM" id="SSF58069">
    <property type="entry name" value="Virus ectodomain"/>
    <property type="match status" value="1"/>
</dbReference>
<evidence type="ECO:0000256" key="1">
    <source>
        <dbReference type="ARBA" id="ARBA00023157"/>
    </source>
</evidence>
<dbReference type="Gene3D" id="1.10.287.210">
    <property type="match status" value="1"/>
</dbReference>
<feature type="non-terminal residue" evidence="3">
    <location>
        <position position="1"/>
    </location>
</feature>
<name>A0A7L1GVG6_9PICI</name>
<dbReference type="AlphaFoldDB" id="A0A7L1GVG6"/>
<keyword evidence="2" id="KW-0732">Signal</keyword>
<organism evidence="3 4">
    <name type="scientific">Indicator maculatus</name>
    <name type="common">spotted honeyguide</name>
    <dbReference type="NCBI Taxonomy" id="545262"/>
    <lineage>
        <taxon>Eukaryota</taxon>
        <taxon>Metazoa</taxon>
        <taxon>Chordata</taxon>
        <taxon>Craniata</taxon>
        <taxon>Vertebrata</taxon>
        <taxon>Euteleostomi</taxon>
        <taxon>Archelosauria</taxon>
        <taxon>Archosauria</taxon>
        <taxon>Dinosauria</taxon>
        <taxon>Saurischia</taxon>
        <taxon>Theropoda</taxon>
        <taxon>Coelurosauria</taxon>
        <taxon>Aves</taxon>
        <taxon>Neognathae</taxon>
        <taxon>Neoaves</taxon>
        <taxon>Telluraves</taxon>
        <taxon>Coraciimorphae</taxon>
        <taxon>Piciformes</taxon>
        <taxon>Indicatoridae</taxon>
        <taxon>Indicator</taxon>
    </lineage>
</organism>
<dbReference type="PANTHER" id="PTHR10424:SF73">
    <property type="entry name" value="ENDOGENOUS RETROVIRUS GROUP FC1 ENV POLYPROTEIN-RELATED"/>
    <property type="match status" value="1"/>
</dbReference>
<proteinExistence type="predicted"/>
<keyword evidence="4" id="KW-1185">Reference proteome</keyword>
<dbReference type="PANTHER" id="PTHR10424">
    <property type="entry name" value="VIRAL ENVELOPE PROTEIN"/>
    <property type="match status" value="1"/>
</dbReference>
<reference evidence="3 4" key="1">
    <citation type="submission" date="2019-09" db="EMBL/GenBank/DDBJ databases">
        <title>Bird 10,000 Genomes (B10K) Project - Family phase.</title>
        <authorList>
            <person name="Zhang G."/>
        </authorList>
    </citation>
    <scope>NUCLEOTIDE SEQUENCE [LARGE SCALE GENOMIC DNA]</scope>
    <source>
        <strain evidence="3">B10K-DU-001-78</strain>
        <tissue evidence="3">Muscle</tissue>
    </source>
</reference>
<gene>
    <name evidence="3" type="primary">Ervv2_0</name>
    <name evidence="3" type="ORF">INDMAC_R15298</name>
</gene>
<dbReference type="Pfam" id="PF00429">
    <property type="entry name" value="TLV_coat"/>
    <property type="match status" value="1"/>
</dbReference>
<feature type="signal peptide" evidence="2">
    <location>
        <begin position="1"/>
        <end position="22"/>
    </location>
</feature>
<feature type="non-terminal residue" evidence="3">
    <location>
        <position position="93"/>
    </location>
</feature>
<dbReference type="Proteomes" id="UP000557230">
    <property type="component" value="Unassembled WGS sequence"/>
</dbReference>
<protein>
    <submittedName>
        <fullName evidence="3">ERVV2 protein</fullName>
    </submittedName>
</protein>
<dbReference type="EMBL" id="VXBD01013099">
    <property type="protein sequence ID" value="NXN17775.1"/>
    <property type="molecule type" value="Genomic_DNA"/>
</dbReference>
<feature type="chain" id="PRO_5029728953" evidence="2">
    <location>
        <begin position="23"/>
        <end position="93"/>
    </location>
</feature>
<dbReference type="InterPro" id="IPR018154">
    <property type="entry name" value="TLV/ENV_coat_polyprotein"/>
</dbReference>
<accession>A0A7L1GVG6</accession>